<reference evidence="1 2" key="1">
    <citation type="journal article" date="2018" name="Sci. Rep.">
        <title>Comparative genomics provides insights into the lifestyle and reveals functional heterogeneity of dark septate endophytic fungi.</title>
        <authorList>
            <person name="Knapp D.G."/>
            <person name="Nemeth J.B."/>
            <person name="Barry K."/>
            <person name="Hainaut M."/>
            <person name="Henrissat B."/>
            <person name="Johnson J."/>
            <person name="Kuo A."/>
            <person name="Lim J.H.P."/>
            <person name="Lipzen A."/>
            <person name="Nolan M."/>
            <person name="Ohm R.A."/>
            <person name="Tamas L."/>
            <person name="Grigoriev I.V."/>
            <person name="Spatafora J.W."/>
            <person name="Nagy L.G."/>
            <person name="Kovacs G.M."/>
        </authorList>
    </citation>
    <scope>NUCLEOTIDE SEQUENCE [LARGE SCALE GENOMIC DNA]</scope>
    <source>
        <strain evidence="1 2">DSE2036</strain>
    </source>
</reference>
<gene>
    <name evidence="1" type="ORF">DM02DRAFT_295775</name>
</gene>
<evidence type="ECO:0000313" key="2">
    <source>
        <dbReference type="Proteomes" id="UP000244855"/>
    </source>
</evidence>
<dbReference type="AlphaFoldDB" id="A0A2V1D2J7"/>
<name>A0A2V1D2J7_9PLEO</name>
<accession>A0A2V1D2J7</accession>
<dbReference type="OrthoDB" id="5407769at2759"/>
<organism evidence="1 2">
    <name type="scientific">Periconia macrospinosa</name>
    <dbReference type="NCBI Taxonomy" id="97972"/>
    <lineage>
        <taxon>Eukaryota</taxon>
        <taxon>Fungi</taxon>
        <taxon>Dikarya</taxon>
        <taxon>Ascomycota</taxon>
        <taxon>Pezizomycotina</taxon>
        <taxon>Dothideomycetes</taxon>
        <taxon>Pleosporomycetidae</taxon>
        <taxon>Pleosporales</taxon>
        <taxon>Massarineae</taxon>
        <taxon>Periconiaceae</taxon>
        <taxon>Periconia</taxon>
    </lineage>
</organism>
<evidence type="ECO:0000313" key="1">
    <source>
        <dbReference type="EMBL" id="PVH92231.1"/>
    </source>
</evidence>
<proteinExistence type="predicted"/>
<keyword evidence="2" id="KW-1185">Reference proteome</keyword>
<protein>
    <submittedName>
        <fullName evidence="1">Uncharacterized protein</fullName>
    </submittedName>
</protein>
<sequence length="174" mass="19453">VVKAHDLAPSPNSTVCSNILNPSATTSKPPFLLNLQTIKMHSAILLLLSTTALAFDMRFFNQYEGDICQDEVTDLIIRDPKLSDGCHKLDSKLGGKAMLVDWTKEEDNDLMIAFFYDESCCNGQTSEISIRTGWTDKCKYVPSGSGWYKSWRVMDPNDINKGKEGEKYECGKKA</sequence>
<dbReference type="EMBL" id="KZ805704">
    <property type="protein sequence ID" value="PVH92231.1"/>
    <property type="molecule type" value="Genomic_DNA"/>
</dbReference>
<dbReference type="Proteomes" id="UP000244855">
    <property type="component" value="Unassembled WGS sequence"/>
</dbReference>
<feature type="non-terminal residue" evidence="1">
    <location>
        <position position="1"/>
    </location>
</feature>